<evidence type="ECO:0000256" key="1">
    <source>
        <dbReference type="SAM" id="Phobius"/>
    </source>
</evidence>
<dbReference type="AlphaFoldDB" id="A0A078AX63"/>
<dbReference type="Proteomes" id="UP000039865">
    <property type="component" value="Unassembled WGS sequence"/>
</dbReference>
<name>A0A078AX63_STYLE</name>
<protein>
    <submittedName>
        <fullName evidence="2">Uncharacterized protein</fullName>
    </submittedName>
</protein>
<keyword evidence="1" id="KW-0812">Transmembrane</keyword>
<keyword evidence="1" id="KW-0472">Membrane</keyword>
<dbReference type="InParanoid" id="A0A078AX63"/>
<feature type="transmembrane region" description="Helical" evidence="1">
    <location>
        <begin position="38"/>
        <end position="55"/>
    </location>
</feature>
<reference evidence="2 3" key="1">
    <citation type="submission" date="2014-06" db="EMBL/GenBank/DDBJ databases">
        <authorList>
            <person name="Swart Estienne"/>
        </authorList>
    </citation>
    <scope>NUCLEOTIDE SEQUENCE [LARGE SCALE GENOMIC DNA]</scope>
    <source>
        <strain evidence="2 3">130c</strain>
    </source>
</reference>
<organism evidence="2 3">
    <name type="scientific">Stylonychia lemnae</name>
    <name type="common">Ciliate</name>
    <dbReference type="NCBI Taxonomy" id="5949"/>
    <lineage>
        <taxon>Eukaryota</taxon>
        <taxon>Sar</taxon>
        <taxon>Alveolata</taxon>
        <taxon>Ciliophora</taxon>
        <taxon>Intramacronucleata</taxon>
        <taxon>Spirotrichea</taxon>
        <taxon>Stichotrichia</taxon>
        <taxon>Sporadotrichida</taxon>
        <taxon>Oxytrichidae</taxon>
        <taxon>Stylonychinae</taxon>
        <taxon>Stylonychia</taxon>
    </lineage>
</organism>
<sequence length="101" mass="11998">MNNQRGNKKIRQKALLIISGKAFKGYLIKTNIIRDDMLLRWMNSVIMSIILLLLMRGSEFQITYSLWWRWRNAQNNNRNIQEVVGIPHDDKNIYPGYPVHL</sequence>
<evidence type="ECO:0000313" key="3">
    <source>
        <dbReference type="Proteomes" id="UP000039865"/>
    </source>
</evidence>
<evidence type="ECO:0000313" key="2">
    <source>
        <dbReference type="EMBL" id="CDW86759.1"/>
    </source>
</evidence>
<accession>A0A078AX63</accession>
<gene>
    <name evidence="2" type="primary">Contig12024.g12862</name>
    <name evidence="2" type="ORF">STYLEM_15857</name>
</gene>
<keyword evidence="3" id="KW-1185">Reference proteome</keyword>
<keyword evidence="1" id="KW-1133">Transmembrane helix</keyword>
<dbReference type="EMBL" id="CCKQ01014953">
    <property type="protein sequence ID" value="CDW86759.1"/>
    <property type="molecule type" value="Genomic_DNA"/>
</dbReference>
<proteinExistence type="predicted"/>